<dbReference type="InterPro" id="IPR035919">
    <property type="entry name" value="EAL_sf"/>
</dbReference>
<proteinExistence type="predicted"/>
<dbReference type="PROSITE" id="PS50883">
    <property type="entry name" value="EAL"/>
    <property type="match status" value="1"/>
</dbReference>
<evidence type="ECO:0000313" key="5">
    <source>
        <dbReference type="Proteomes" id="UP001595685"/>
    </source>
</evidence>
<dbReference type="EMBL" id="JBHRWW010000005">
    <property type="protein sequence ID" value="MFC3688625.1"/>
    <property type="molecule type" value="Genomic_DNA"/>
</dbReference>
<dbReference type="SUPFAM" id="SSF55073">
    <property type="entry name" value="Nucleotide cyclase"/>
    <property type="match status" value="1"/>
</dbReference>
<feature type="transmembrane region" description="Helical" evidence="1">
    <location>
        <begin position="192"/>
        <end position="217"/>
    </location>
</feature>
<feature type="transmembrane region" description="Helical" evidence="1">
    <location>
        <begin position="92"/>
        <end position="115"/>
    </location>
</feature>
<dbReference type="InterPro" id="IPR001633">
    <property type="entry name" value="EAL_dom"/>
</dbReference>
<dbReference type="Pfam" id="PF00563">
    <property type="entry name" value="EAL"/>
    <property type="match status" value="1"/>
</dbReference>
<dbReference type="SMART" id="SM00267">
    <property type="entry name" value="GGDEF"/>
    <property type="match status" value="1"/>
</dbReference>
<comment type="caution">
    <text evidence="4">The sequence shown here is derived from an EMBL/GenBank/DDBJ whole genome shotgun (WGS) entry which is preliminary data.</text>
</comment>
<gene>
    <name evidence="4" type="ORF">ACFOLH_09760</name>
</gene>
<dbReference type="PANTHER" id="PTHR33121:SF71">
    <property type="entry name" value="OXYGEN SENSOR PROTEIN DOSP"/>
    <property type="match status" value="1"/>
</dbReference>
<sequence>MRRSTAAGPGRHVTGARAVALLLVLVPAALTAALLLLGLVHAGTLLEGASGAGLPAAAAGLCGAFVLTQLGRVEVEVRERTRSLSLVGLPQVLGLVFLPPGWLLGAHLVAALAVARLQRTPVRAAAPPASVHLLGTALAATVLHSVLEPAPGLTVRTAVLTCAAVAVVDVLSTSLLLLAVRAEVGPLRRGDLVGAYGPAAATTTLATTLGLLSVVLIEDGPVGWVLLGLVAAGSTAAYRAFMLLRRRHGDLRMVQGFIDRSVTTDAGDVLAPDLVAGIRELVRAQTARLVWRSREGEVQVHASSHDPTLLLPPLVMPPAGADGLVTLATADPATRRWLDGLHAREAVVLDLVRFGGTGLLVVTDRLGAGRFGADDERLVGALAGHLVVRMRNTELVDRVRWEANHDAMTGLPNRRVLLSALELYIGPGAAPVPARAGRPAPETAVLVMVVDRLGEVNDALGHAVGDQVLAEVARRLGRLGLPGSTIARLSGEHFAVAVPAVRPGGALALANRLRSTTDEPVALLDAVISAGARVGIATTTGGEGVDAAELLRRADAALAAARGDGRQVAVYERSLDSGRTERLALLGDLHRALGEGTLTVHFQPKLDLVAGRVSGVEALVRWDHPVLGAVAPSVFVPLAESAGLVDRLTELVLAESLRRARAWEDDGLDLVVSVNLSARSLDDDRLPVRVAAALQAAGVRADRLVLEITETSLMGDPERTLPVLHALAALGVGLSLDDFGTGYSSLAYLQRLPVGELKIDRSFVMALEDPGATGSTALVSAVLSLAEGLGLSVVAEGVESARAMATLRGLGCRTVQGYLVSRPVAGAALAGVVRAIDADPAFATGWRSPQELLPGVVVGA</sequence>
<dbReference type="Pfam" id="PF00990">
    <property type="entry name" value="GGDEF"/>
    <property type="match status" value="1"/>
</dbReference>
<keyword evidence="5" id="KW-1185">Reference proteome</keyword>
<dbReference type="SMART" id="SM00052">
    <property type="entry name" value="EAL"/>
    <property type="match status" value="1"/>
</dbReference>
<dbReference type="InterPro" id="IPR029787">
    <property type="entry name" value="Nucleotide_cyclase"/>
</dbReference>
<accession>A0ABV7WFK4</accession>
<feature type="transmembrane region" description="Helical" evidence="1">
    <location>
        <begin position="52"/>
        <end position="71"/>
    </location>
</feature>
<dbReference type="PANTHER" id="PTHR33121">
    <property type="entry name" value="CYCLIC DI-GMP PHOSPHODIESTERASE PDEF"/>
    <property type="match status" value="1"/>
</dbReference>
<name>A0ABV7WFK4_9MICO</name>
<evidence type="ECO:0000256" key="1">
    <source>
        <dbReference type="SAM" id="Phobius"/>
    </source>
</evidence>
<dbReference type="Gene3D" id="3.20.20.450">
    <property type="entry name" value="EAL domain"/>
    <property type="match status" value="1"/>
</dbReference>
<feature type="transmembrane region" description="Helical" evidence="1">
    <location>
        <begin position="223"/>
        <end position="244"/>
    </location>
</feature>
<protein>
    <submittedName>
        <fullName evidence="4">Bifunctional diguanylate cyclase/phosphodiesterase</fullName>
    </submittedName>
</protein>
<evidence type="ECO:0000259" key="3">
    <source>
        <dbReference type="PROSITE" id="PS50887"/>
    </source>
</evidence>
<dbReference type="PROSITE" id="PS50887">
    <property type="entry name" value="GGDEF"/>
    <property type="match status" value="1"/>
</dbReference>
<dbReference type="NCBIfam" id="TIGR00254">
    <property type="entry name" value="GGDEF"/>
    <property type="match status" value="1"/>
</dbReference>
<reference evidence="5" key="1">
    <citation type="journal article" date="2019" name="Int. J. Syst. Evol. Microbiol.">
        <title>The Global Catalogue of Microorganisms (GCM) 10K type strain sequencing project: providing services to taxonomists for standard genome sequencing and annotation.</title>
        <authorList>
            <consortium name="The Broad Institute Genomics Platform"/>
            <consortium name="The Broad Institute Genome Sequencing Center for Infectious Disease"/>
            <person name="Wu L."/>
            <person name="Ma J."/>
        </authorList>
    </citation>
    <scope>NUCLEOTIDE SEQUENCE [LARGE SCALE GENOMIC DNA]</scope>
    <source>
        <strain evidence="5">NCAIM B.02333</strain>
    </source>
</reference>
<keyword evidence="1" id="KW-0812">Transmembrane</keyword>
<evidence type="ECO:0000313" key="4">
    <source>
        <dbReference type="EMBL" id="MFC3688625.1"/>
    </source>
</evidence>
<dbReference type="Proteomes" id="UP001595685">
    <property type="component" value="Unassembled WGS sequence"/>
</dbReference>
<dbReference type="RefSeq" id="WP_376983770.1">
    <property type="nucleotide sequence ID" value="NZ_JBHRWW010000005.1"/>
</dbReference>
<dbReference type="Gene3D" id="3.30.70.270">
    <property type="match status" value="1"/>
</dbReference>
<dbReference type="InterPro" id="IPR000160">
    <property type="entry name" value="GGDEF_dom"/>
</dbReference>
<evidence type="ECO:0000259" key="2">
    <source>
        <dbReference type="PROSITE" id="PS50883"/>
    </source>
</evidence>
<dbReference type="InterPro" id="IPR043128">
    <property type="entry name" value="Rev_trsase/Diguanyl_cyclase"/>
</dbReference>
<dbReference type="SUPFAM" id="SSF141868">
    <property type="entry name" value="EAL domain-like"/>
    <property type="match status" value="1"/>
</dbReference>
<feature type="domain" description="GGDEF" evidence="3">
    <location>
        <begin position="441"/>
        <end position="573"/>
    </location>
</feature>
<feature type="transmembrane region" description="Helical" evidence="1">
    <location>
        <begin position="158"/>
        <end position="180"/>
    </location>
</feature>
<dbReference type="InterPro" id="IPR050706">
    <property type="entry name" value="Cyclic-di-GMP_PDE-like"/>
</dbReference>
<dbReference type="CDD" id="cd01948">
    <property type="entry name" value="EAL"/>
    <property type="match status" value="1"/>
</dbReference>
<organism evidence="4 5">
    <name type="scientific">Aquipuribacter hungaricus</name>
    <dbReference type="NCBI Taxonomy" id="545624"/>
    <lineage>
        <taxon>Bacteria</taxon>
        <taxon>Bacillati</taxon>
        <taxon>Actinomycetota</taxon>
        <taxon>Actinomycetes</taxon>
        <taxon>Micrococcales</taxon>
        <taxon>Intrasporangiaceae</taxon>
        <taxon>Aquipuribacter</taxon>
    </lineage>
</organism>
<keyword evidence="1" id="KW-0472">Membrane</keyword>
<keyword evidence="1" id="KW-1133">Transmembrane helix</keyword>
<dbReference type="CDD" id="cd01949">
    <property type="entry name" value="GGDEF"/>
    <property type="match status" value="1"/>
</dbReference>
<feature type="domain" description="EAL" evidence="2">
    <location>
        <begin position="582"/>
        <end position="837"/>
    </location>
</feature>